<feature type="transmembrane region" description="Helical" evidence="1">
    <location>
        <begin position="12"/>
        <end position="35"/>
    </location>
</feature>
<organism evidence="2 3">
    <name type="scientific">Desulfamplus magnetovallimortis</name>
    <dbReference type="NCBI Taxonomy" id="1246637"/>
    <lineage>
        <taxon>Bacteria</taxon>
        <taxon>Pseudomonadati</taxon>
        <taxon>Thermodesulfobacteriota</taxon>
        <taxon>Desulfobacteria</taxon>
        <taxon>Desulfobacterales</taxon>
        <taxon>Desulfobacteraceae</taxon>
        <taxon>Desulfamplus</taxon>
    </lineage>
</organism>
<evidence type="ECO:0000313" key="2">
    <source>
        <dbReference type="EMBL" id="SLM29235.1"/>
    </source>
</evidence>
<dbReference type="Proteomes" id="UP000191931">
    <property type="component" value="Unassembled WGS sequence"/>
</dbReference>
<sequence>MKILKNFKRRGLSINIKQFFIGIAGLSVGTLIYLFDRSPESSWLVHVLLGGASFHEMLPDLFGSLDGSLASYLHTFSFTMISFSFMVQSKKWCLMAAVLWGSVNGLFEIGQLFDSFIVKWIPNCFERLPFLETVDDFFVSGTFDPYDLAAIFAGSSTGYWTGVVTTEKTDTGKNRN</sequence>
<dbReference type="AlphaFoldDB" id="A0A1W1H9Z4"/>
<dbReference type="STRING" id="1246637.MTBBW1_1730033"/>
<feature type="transmembrane region" description="Helical" evidence="1">
    <location>
        <begin position="69"/>
        <end position="87"/>
    </location>
</feature>
<keyword evidence="1" id="KW-0472">Membrane</keyword>
<evidence type="ECO:0000313" key="3">
    <source>
        <dbReference type="Proteomes" id="UP000191931"/>
    </source>
</evidence>
<dbReference type="OrthoDB" id="9872184at2"/>
<proteinExistence type="predicted"/>
<keyword evidence="3" id="KW-1185">Reference proteome</keyword>
<accession>A0A1W1H9Z4</accession>
<gene>
    <name evidence="2" type="ORF">MTBBW1_1730033</name>
</gene>
<dbReference type="RefSeq" id="WP_080806019.1">
    <property type="nucleotide sequence ID" value="NZ_LT828552.1"/>
</dbReference>
<reference evidence="2 3" key="1">
    <citation type="submission" date="2017-03" db="EMBL/GenBank/DDBJ databases">
        <authorList>
            <person name="Afonso C.L."/>
            <person name="Miller P.J."/>
            <person name="Scott M.A."/>
            <person name="Spackman E."/>
            <person name="Goraichik I."/>
            <person name="Dimitrov K.M."/>
            <person name="Suarez D.L."/>
            <person name="Swayne D.E."/>
        </authorList>
    </citation>
    <scope>NUCLEOTIDE SEQUENCE [LARGE SCALE GENOMIC DNA]</scope>
    <source>
        <strain evidence="2">PRJEB14757</strain>
    </source>
</reference>
<name>A0A1W1H9Z4_9BACT</name>
<evidence type="ECO:0000256" key="1">
    <source>
        <dbReference type="SAM" id="Phobius"/>
    </source>
</evidence>
<protein>
    <submittedName>
        <fullName evidence="2">Uncharacterized protein</fullName>
    </submittedName>
</protein>
<dbReference type="EMBL" id="FWEV01000083">
    <property type="protein sequence ID" value="SLM29235.1"/>
    <property type="molecule type" value="Genomic_DNA"/>
</dbReference>
<keyword evidence="1" id="KW-1133">Transmembrane helix</keyword>
<keyword evidence="1" id="KW-0812">Transmembrane</keyword>